<dbReference type="PROSITE" id="PS00061">
    <property type="entry name" value="ADH_SHORT"/>
    <property type="match status" value="1"/>
</dbReference>
<dbReference type="GO" id="GO:0005829">
    <property type="term" value="C:cytosol"/>
    <property type="evidence" value="ECO:0007669"/>
    <property type="project" value="TreeGrafter"/>
</dbReference>
<dbReference type="Gene3D" id="3.40.50.720">
    <property type="entry name" value="NAD(P)-binding Rossmann-like Domain"/>
    <property type="match status" value="1"/>
</dbReference>
<evidence type="ECO:0000313" key="5">
    <source>
        <dbReference type="Proteomes" id="UP000887568"/>
    </source>
</evidence>
<evidence type="ECO:0000256" key="3">
    <source>
        <dbReference type="RuleBase" id="RU000363"/>
    </source>
</evidence>
<dbReference type="EnsemblMetazoa" id="XM_038216824.1">
    <property type="protein sequence ID" value="XP_038072752.1"/>
    <property type="gene ID" value="LOC119741133"/>
</dbReference>
<dbReference type="PRINTS" id="PR00080">
    <property type="entry name" value="SDRFAMILY"/>
</dbReference>
<dbReference type="PANTHER" id="PTHR43391">
    <property type="entry name" value="RETINOL DEHYDROGENASE-RELATED"/>
    <property type="match status" value="1"/>
</dbReference>
<protein>
    <submittedName>
        <fullName evidence="4">Uncharacterized protein</fullName>
    </submittedName>
</protein>
<evidence type="ECO:0000256" key="2">
    <source>
        <dbReference type="ARBA" id="ARBA00023002"/>
    </source>
</evidence>
<accession>A0A914BBE1</accession>
<sequence length="293" mass="32460">MAPQTVLITGCSSGIGLATALVLAKDELSRFKVYATMRNLKSKSNLEKEAGDTLNKTLFIRELDVTKDPTIKSVVDGILGESGRIDVLINNAGYMSLDAIDQRSLEWCQAMMDTNYWGVVRTTNAVLPAMKKQMSGRIINVSSMAGVRAVPFYATYSAAKFAVEGFSESIAPVLRDGYNIRVSIVEPGPVKTELFNKVLGTPFEEQAKDFDPVLREVFLTNVKRMMTSAMLSVTQSADEIAKLHMDIILSEKPHLRYQTTENLTKAAAEKLRDPTTDFLLEMLEQAQDRYSAK</sequence>
<keyword evidence="5" id="KW-1185">Reference proteome</keyword>
<dbReference type="PANTHER" id="PTHR43391:SF86">
    <property type="entry name" value="SHORT-CHAIN DEHYDROGENASE_REDUCTASE FAMILY PROTEIN"/>
    <property type="match status" value="1"/>
</dbReference>
<keyword evidence="2" id="KW-0560">Oxidoreductase</keyword>
<dbReference type="OrthoDB" id="47007at2759"/>
<evidence type="ECO:0000256" key="1">
    <source>
        <dbReference type="ARBA" id="ARBA00006484"/>
    </source>
</evidence>
<dbReference type="InterPro" id="IPR002347">
    <property type="entry name" value="SDR_fam"/>
</dbReference>
<dbReference type="OMA" id="VRTTHCL"/>
<name>A0A914BBE1_PATMI</name>
<evidence type="ECO:0000313" key="4">
    <source>
        <dbReference type="EnsemblMetazoa" id="XP_038072752.1"/>
    </source>
</evidence>
<dbReference type="Proteomes" id="UP000887568">
    <property type="component" value="Unplaced"/>
</dbReference>
<dbReference type="Pfam" id="PF00106">
    <property type="entry name" value="adh_short"/>
    <property type="match status" value="1"/>
</dbReference>
<organism evidence="4 5">
    <name type="scientific">Patiria miniata</name>
    <name type="common">Bat star</name>
    <name type="synonym">Asterina miniata</name>
    <dbReference type="NCBI Taxonomy" id="46514"/>
    <lineage>
        <taxon>Eukaryota</taxon>
        <taxon>Metazoa</taxon>
        <taxon>Echinodermata</taxon>
        <taxon>Eleutherozoa</taxon>
        <taxon>Asterozoa</taxon>
        <taxon>Asteroidea</taxon>
        <taxon>Valvatacea</taxon>
        <taxon>Valvatida</taxon>
        <taxon>Asterinidae</taxon>
        <taxon>Patiria</taxon>
    </lineage>
</organism>
<dbReference type="SUPFAM" id="SSF51735">
    <property type="entry name" value="NAD(P)-binding Rossmann-fold domains"/>
    <property type="match status" value="1"/>
</dbReference>
<dbReference type="CDD" id="cd05374">
    <property type="entry name" value="17beta-HSD-like_SDR_c"/>
    <property type="match status" value="1"/>
</dbReference>
<dbReference type="InterPro" id="IPR020904">
    <property type="entry name" value="Sc_DH/Rdtase_CS"/>
</dbReference>
<dbReference type="GO" id="GO:0016491">
    <property type="term" value="F:oxidoreductase activity"/>
    <property type="evidence" value="ECO:0007669"/>
    <property type="project" value="UniProtKB-KW"/>
</dbReference>
<dbReference type="RefSeq" id="XP_038072752.1">
    <property type="nucleotide sequence ID" value="XM_038216824.1"/>
</dbReference>
<dbReference type="AlphaFoldDB" id="A0A914BBE1"/>
<proteinExistence type="inferred from homology"/>
<dbReference type="InterPro" id="IPR036291">
    <property type="entry name" value="NAD(P)-bd_dom_sf"/>
</dbReference>
<dbReference type="GeneID" id="119741133"/>
<comment type="similarity">
    <text evidence="1 3">Belongs to the short-chain dehydrogenases/reductases (SDR) family.</text>
</comment>
<dbReference type="PRINTS" id="PR00081">
    <property type="entry name" value="GDHRDH"/>
</dbReference>
<reference evidence="4" key="1">
    <citation type="submission" date="2022-11" db="UniProtKB">
        <authorList>
            <consortium name="EnsemblMetazoa"/>
        </authorList>
    </citation>
    <scope>IDENTIFICATION</scope>
</reference>